<reference evidence="7" key="1">
    <citation type="submission" date="2016-11" db="EMBL/GenBank/DDBJ databases">
        <authorList>
            <person name="Varghese N."/>
            <person name="Submissions S."/>
        </authorList>
    </citation>
    <scope>NUCLEOTIDE SEQUENCE [LARGE SCALE GENOMIC DNA]</scope>
    <source>
        <strain evidence="7">DSM 16219</strain>
    </source>
</reference>
<dbReference type="GO" id="GO:0046872">
    <property type="term" value="F:metal ion binding"/>
    <property type="evidence" value="ECO:0007669"/>
    <property type="project" value="InterPro"/>
</dbReference>
<feature type="region of interest" description="Disordered" evidence="4">
    <location>
        <begin position="118"/>
        <end position="192"/>
    </location>
</feature>
<evidence type="ECO:0000256" key="2">
    <source>
        <dbReference type="ARBA" id="ARBA00022448"/>
    </source>
</evidence>
<sequence length="352" mass="39162">MKILFRMLMFFCVLGLWAPGAFAGDAPMPVYVSISPQAFFVEQIGGDRVSVDVLIPPGKSPAVYSPTPAQMSGLAKAKVFFRIGVPFENALMPKIKTAAPNTLVVDTRQGVRLRTMTGHHHHEGEEEHHDMEEHEDEGEEHHHDADEHHHDADEHHHDADEHHHDADEHHHDADEHDGDHHGESLDDHARGKDPHIWLDPNLVKIQAKTICHALIDLDPQGKAFYKKNLAGFLDGLDSLDREIAEALKPVKGSTVFVFHPAYGYLCDAYGLKQLAVELEGKTPKGRELAQFIAKAKKDNVRVIFVQPQFDKNAAEKIAQSINGAVLSLNPLARDYFTNMKSMATAISQALSQ</sequence>
<accession>A0A1M6J6H8</accession>
<protein>
    <submittedName>
        <fullName evidence="6">Zinc transport system substrate-binding protein</fullName>
    </submittedName>
</protein>
<gene>
    <name evidence="6" type="ORF">SAMN02745216_01638</name>
</gene>
<feature type="signal peptide" evidence="5">
    <location>
        <begin position="1"/>
        <end position="23"/>
    </location>
</feature>
<feature type="compositionally biased region" description="Basic and acidic residues" evidence="4">
    <location>
        <begin position="139"/>
        <end position="192"/>
    </location>
</feature>
<keyword evidence="2" id="KW-0813">Transport</keyword>
<proteinExistence type="inferred from homology"/>
<name>A0A1M6J6H8_9BACT</name>
<evidence type="ECO:0000256" key="3">
    <source>
        <dbReference type="ARBA" id="ARBA00022729"/>
    </source>
</evidence>
<dbReference type="Pfam" id="PF01297">
    <property type="entry name" value="ZnuA"/>
    <property type="match status" value="1"/>
</dbReference>
<dbReference type="STRING" id="1121393.SAMN02745216_01638"/>
<dbReference type="EMBL" id="FQZU01000007">
    <property type="protein sequence ID" value="SHJ42298.1"/>
    <property type="molecule type" value="Genomic_DNA"/>
</dbReference>
<dbReference type="PANTHER" id="PTHR42953">
    <property type="entry name" value="HIGH-AFFINITY ZINC UPTAKE SYSTEM PROTEIN ZNUA-RELATED"/>
    <property type="match status" value="1"/>
</dbReference>
<dbReference type="Gene3D" id="3.40.50.1980">
    <property type="entry name" value="Nitrogenase molybdenum iron protein domain"/>
    <property type="match status" value="2"/>
</dbReference>
<dbReference type="OrthoDB" id="9810636at2"/>
<dbReference type="GO" id="GO:0030001">
    <property type="term" value="P:metal ion transport"/>
    <property type="evidence" value="ECO:0007669"/>
    <property type="project" value="InterPro"/>
</dbReference>
<feature type="chain" id="PRO_5013110556" evidence="5">
    <location>
        <begin position="24"/>
        <end position="352"/>
    </location>
</feature>
<keyword evidence="7" id="KW-1185">Reference proteome</keyword>
<evidence type="ECO:0000256" key="1">
    <source>
        <dbReference type="ARBA" id="ARBA00011028"/>
    </source>
</evidence>
<dbReference type="AlphaFoldDB" id="A0A1M6J6H8"/>
<organism evidence="6 7">
    <name type="scientific">Desulfatibacillum alkenivorans DSM 16219</name>
    <dbReference type="NCBI Taxonomy" id="1121393"/>
    <lineage>
        <taxon>Bacteria</taxon>
        <taxon>Pseudomonadati</taxon>
        <taxon>Thermodesulfobacteriota</taxon>
        <taxon>Desulfobacteria</taxon>
        <taxon>Desulfobacterales</taxon>
        <taxon>Desulfatibacillaceae</taxon>
        <taxon>Desulfatibacillum</taxon>
    </lineage>
</organism>
<evidence type="ECO:0000256" key="4">
    <source>
        <dbReference type="SAM" id="MobiDB-lite"/>
    </source>
</evidence>
<dbReference type="PANTHER" id="PTHR42953:SF3">
    <property type="entry name" value="HIGH-AFFINITY ZINC UPTAKE SYSTEM PROTEIN ZNUA"/>
    <property type="match status" value="1"/>
</dbReference>
<feature type="compositionally biased region" description="Basic and acidic residues" evidence="4">
    <location>
        <begin position="122"/>
        <end position="132"/>
    </location>
</feature>
<keyword evidence="3 5" id="KW-0732">Signal</keyword>
<dbReference type="InterPro" id="IPR006127">
    <property type="entry name" value="ZnuA-like"/>
</dbReference>
<evidence type="ECO:0000313" key="6">
    <source>
        <dbReference type="EMBL" id="SHJ42298.1"/>
    </source>
</evidence>
<dbReference type="SUPFAM" id="SSF53807">
    <property type="entry name" value="Helical backbone' metal receptor"/>
    <property type="match status" value="1"/>
</dbReference>
<dbReference type="InterPro" id="IPR050492">
    <property type="entry name" value="Bact_metal-bind_prot9"/>
</dbReference>
<evidence type="ECO:0000313" key="7">
    <source>
        <dbReference type="Proteomes" id="UP000183994"/>
    </source>
</evidence>
<dbReference type="RefSeq" id="WP_073474801.1">
    <property type="nucleotide sequence ID" value="NZ_FQZU01000007.1"/>
</dbReference>
<evidence type="ECO:0000256" key="5">
    <source>
        <dbReference type="SAM" id="SignalP"/>
    </source>
</evidence>
<comment type="similarity">
    <text evidence="1">Belongs to the bacterial solute-binding protein 9 family.</text>
</comment>
<dbReference type="Proteomes" id="UP000183994">
    <property type="component" value="Unassembled WGS sequence"/>
</dbReference>